<evidence type="ECO:0000259" key="6">
    <source>
        <dbReference type="Pfam" id="PF08100"/>
    </source>
</evidence>
<protein>
    <submittedName>
        <fullName evidence="7">Methyltransferase</fullName>
    </submittedName>
</protein>
<dbReference type="PANTHER" id="PTHR43712:SF2">
    <property type="entry name" value="O-METHYLTRANSFERASE CICE"/>
    <property type="match status" value="1"/>
</dbReference>
<dbReference type="InterPro" id="IPR036388">
    <property type="entry name" value="WH-like_DNA-bd_sf"/>
</dbReference>
<sequence length="339" mass="38244">MQVEKNDREVAGEVVAFAIAGNLNRLLSIAVRLRIPDILLDGPRSITQLAQQTGANEGALYRILRALVSIGFFEEQGARSFGNSERSRLLCEEVEGSLRDFVLWEQADWLNKAWTACEHTVRTGRPSFNYVYRTDFWTWLAEHPHIRFQFHELLKSSSLPPDRLLSMYDFSNVQKMVDVGGGDGTVLCGVLKAYPSMEGILFDMPDALVNAQHVVEVMEGGDRCHLQAGNFFEAIPAGADLYFLQSVLHDWNDEDCLKILRTCRNAMSSRSKLLLAERIFPAEKAPMEAVCFDLWMLFIFGGKERTAEEFRALLELAGLRVERVIQPEASVHGLIECTL</sequence>
<dbReference type="GO" id="GO:0046983">
    <property type="term" value="F:protein dimerization activity"/>
    <property type="evidence" value="ECO:0007669"/>
    <property type="project" value="InterPro"/>
</dbReference>
<dbReference type="GO" id="GO:0032259">
    <property type="term" value="P:methylation"/>
    <property type="evidence" value="ECO:0007669"/>
    <property type="project" value="UniProtKB-KW"/>
</dbReference>
<organism evidence="7">
    <name type="scientific">Thermosporothrix sp. COM3</name>
    <dbReference type="NCBI Taxonomy" id="2490863"/>
    <lineage>
        <taxon>Bacteria</taxon>
        <taxon>Bacillati</taxon>
        <taxon>Chloroflexota</taxon>
        <taxon>Ktedonobacteria</taxon>
        <taxon>Ktedonobacterales</taxon>
        <taxon>Thermosporotrichaceae</taxon>
        <taxon>Thermosporothrix</taxon>
    </lineage>
</organism>
<dbReference type="InterPro" id="IPR036390">
    <property type="entry name" value="WH_DNA-bd_sf"/>
</dbReference>
<evidence type="ECO:0000313" key="7">
    <source>
        <dbReference type="EMBL" id="BBH87378.1"/>
    </source>
</evidence>
<dbReference type="InterPro" id="IPR016461">
    <property type="entry name" value="COMT-like"/>
</dbReference>
<dbReference type="PANTHER" id="PTHR43712">
    <property type="entry name" value="PUTATIVE (AFU_ORTHOLOGUE AFUA_4G14580)-RELATED"/>
    <property type="match status" value="1"/>
</dbReference>
<evidence type="ECO:0000259" key="5">
    <source>
        <dbReference type="Pfam" id="PF00891"/>
    </source>
</evidence>
<keyword evidence="1 7" id="KW-0489">Methyltransferase</keyword>
<dbReference type="AlphaFoldDB" id="A0A455SJ35"/>
<name>A0A455SJ35_9CHLR</name>
<reference evidence="7" key="1">
    <citation type="submission" date="2018-12" db="EMBL/GenBank/DDBJ databases">
        <title>Novel natural products biosynthetic potential of the class Ktedonobacteria.</title>
        <authorList>
            <person name="Zheng Y."/>
            <person name="Saitou A."/>
            <person name="Wang C.M."/>
            <person name="Toyoda A."/>
            <person name="Minakuchi Y."/>
            <person name="Sekiguchi Y."/>
            <person name="Ueda K."/>
            <person name="Takano H."/>
            <person name="Sakai Y."/>
            <person name="Yokota A."/>
            <person name="Yabe S."/>
        </authorList>
    </citation>
    <scope>NUCLEOTIDE SEQUENCE</scope>
    <source>
        <strain evidence="7">COM3</strain>
    </source>
</reference>
<dbReference type="PROSITE" id="PS51683">
    <property type="entry name" value="SAM_OMT_II"/>
    <property type="match status" value="1"/>
</dbReference>
<dbReference type="InterPro" id="IPR029063">
    <property type="entry name" value="SAM-dependent_MTases_sf"/>
</dbReference>
<dbReference type="CDD" id="cd00090">
    <property type="entry name" value="HTH_ARSR"/>
    <property type="match status" value="1"/>
</dbReference>
<feature type="domain" description="O-methyltransferase dimerisation" evidence="6">
    <location>
        <begin position="26"/>
        <end position="91"/>
    </location>
</feature>
<keyword evidence="2 7" id="KW-0808">Transferase</keyword>
<dbReference type="SUPFAM" id="SSF46785">
    <property type="entry name" value="Winged helix' DNA-binding domain"/>
    <property type="match status" value="1"/>
</dbReference>
<proteinExistence type="predicted"/>
<evidence type="ECO:0000256" key="2">
    <source>
        <dbReference type="ARBA" id="ARBA00022679"/>
    </source>
</evidence>
<dbReference type="InterPro" id="IPR001077">
    <property type="entry name" value="COMT_C"/>
</dbReference>
<dbReference type="SUPFAM" id="SSF53335">
    <property type="entry name" value="S-adenosyl-L-methionine-dependent methyltransferases"/>
    <property type="match status" value="1"/>
</dbReference>
<feature type="active site" description="Proton acceptor" evidence="4">
    <location>
        <position position="249"/>
    </location>
</feature>
<dbReference type="Pfam" id="PF00891">
    <property type="entry name" value="Methyltransf_2"/>
    <property type="match status" value="1"/>
</dbReference>
<dbReference type="EMBL" id="AP019376">
    <property type="protein sequence ID" value="BBH87378.1"/>
    <property type="molecule type" value="Genomic_DNA"/>
</dbReference>
<feature type="domain" description="O-methyltransferase C-terminal" evidence="5">
    <location>
        <begin position="114"/>
        <end position="319"/>
    </location>
</feature>
<dbReference type="PIRSF" id="PIRSF005739">
    <property type="entry name" value="O-mtase"/>
    <property type="match status" value="1"/>
</dbReference>
<dbReference type="Gene3D" id="1.10.10.10">
    <property type="entry name" value="Winged helix-like DNA-binding domain superfamily/Winged helix DNA-binding domain"/>
    <property type="match status" value="1"/>
</dbReference>
<keyword evidence="3" id="KW-0949">S-adenosyl-L-methionine</keyword>
<dbReference type="Gene3D" id="3.40.50.150">
    <property type="entry name" value="Vaccinia Virus protein VP39"/>
    <property type="match status" value="1"/>
</dbReference>
<dbReference type="Pfam" id="PF08100">
    <property type="entry name" value="Dimerisation"/>
    <property type="match status" value="1"/>
</dbReference>
<evidence type="ECO:0000256" key="1">
    <source>
        <dbReference type="ARBA" id="ARBA00022603"/>
    </source>
</evidence>
<evidence type="ECO:0000256" key="3">
    <source>
        <dbReference type="ARBA" id="ARBA00022691"/>
    </source>
</evidence>
<gene>
    <name evidence="7" type="ORF">KTC_21290</name>
</gene>
<dbReference type="InterPro" id="IPR012967">
    <property type="entry name" value="COMT_dimerisation"/>
</dbReference>
<dbReference type="GO" id="GO:0008171">
    <property type="term" value="F:O-methyltransferase activity"/>
    <property type="evidence" value="ECO:0007669"/>
    <property type="project" value="InterPro"/>
</dbReference>
<evidence type="ECO:0000256" key="4">
    <source>
        <dbReference type="PIRSR" id="PIRSR005739-1"/>
    </source>
</evidence>
<accession>A0A455SJ35</accession>
<dbReference type="InterPro" id="IPR011991">
    <property type="entry name" value="ArsR-like_HTH"/>
</dbReference>